<dbReference type="Pfam" id="PF09972">
    <property type="entry name" value="DUF2207"/>
    <property type="match status" value="1"/>
</dbReference>
<dbReference type="AlphaFoldDB" id="A0A7I7QKL9"/>
<name>A0A7I7QKL9_9MYCO</name>
<dbReference type="EMBL" id="AP022588">
    <property type="protein sequence ID" value="BBY26919.1"/>
    <property type="molecule type" value="Genomic_DNA"/>
</dbReference>
<keyword evidence="1" id="KW-0812">Transmembrane</keyword>
<evidence type="ECO:0000256" key="1">
    <source>
        <dbReference type="SAM" id="Phobius"/>
    </source>
</evidence>
<accession>A0A7I7QKL9</accession>
<feature type="transmembrane region" description="Helical" evidence="1">
    <location>
        <begin position="267"/>
        <end position="285"/>
    </location>
</feature>
<feature type="domain" description="Predicted membrane protein YciQ-like C-terminal" evidence="3">
    <location>
        <begin position="300"/>
        <end position="528"/>
    </location>
</feature>
<feature type="transmembrane region" description="Helical" evidence="1">
    <location>
        <begin position="445"/>
        <end position="464"/>
    </location>
</feature>
<keyword evidence="1" id="KW-0472">Membrane</keyword>
<dbReference type="InterPro" id="IPR018702">
    <property type="entry name" value="DUF2207"/>
</dbReference>
<evidence type="ECO:0000259" key="2">
    <source>
        <dbReference type="Pfam" id="PF09972"/>
    </source>
</evidence>
<sequence length="608" mass="63519">MRVNVRRIIAWAAAIAVVAVGVLWPAIVFGLGDDSAVGDPVRFTDYRADFTVDADGRMSAVETITGLFPAAKHGLVRAFSDANAYAPHTRRLPTDVTAEIDGRPTDVATSWQDPTTYLARIGDPHRVLQEGSHVVTISYRVDAVLDPGSTGADVDFASTTGEPRDTASVLLWQVVPAWNNRIDHATVSVTLPEPVAGGGCTVGIGDRERPCVGFDVEGDTVRIRANDLASRTPITVRAGTDVATPDQTFIPWSPRFDAVFDRHLGGLVWPTVLAVVAAIGVRLWLRSIRDGFTAAPVQNAPPDGLGPAQWDFVRTLTVSPDALTATLLHLADEKLITLTEVNETRWTVEGIADQDAWDRVDSVSRRTGALLGLARAGEVLNANGTATAGRQLARARDDLDGAVRKWAERERLVVAGRRLDVIGLRSAGVVAALVAVALVSPWSGIPTLWGLPFAVALLASVPAWRVNADLRRTEAGLHLTSKARGFHRLLATGSSEARFDFSGRSGIYTSYVPYAVVAGIAARWAATFEKVTGTPAPEPPWSRLDSAGGAAGVTGLQYAVAASIGSYSPVASIESGGGGGDGGSYGGSGGGFGGGGGDGGGGGGGGSW</sequence>
<evidence type="ECO:0000313" key="5">
    <source>
        <dbReference type="Proteomes" id="UP000467193"/>
    </source>
</evidence>
<feature type="transmembrane region" description="Helical" evidence="1">
    <location>
        <begin position="419"/>
        <end position="439"/>
    </location>
</feature>
<dbReference type="Pfam" id="PF20990">
    <property type="entry name" value="DUF2207_C"/>
    <property type="match status" value="1"/>
</dbReference>
<gene>
    <name evidence="4" type="ORF">MSEDJ_10150</name>
</gene>
<proteinExistence type="predicted"/>
<dbReference type="Proteomes" id="UP000467193">
    <property type="component" value="Chromosome"/>
</dbReference>
<evidence type="ECO:0008006" key="6">
    <source>
        <dbReference type="Google" id="ProtNLM"/>
    </source>
</evidence>
<keyword evidence="1" id="KW-1133">Transmembrane helix</keyword>
<organism evidence="4 5">
    <name type="scientific">Mycolicibacterium sediminis</name>
    <dbReference type="NCBI Taxonomy" id="1286180"/>
    <lineage>
        <taxon>Bacteria</taxon>
        <taxon>Bacillati</taxon>
        <taxon>Actinomycetota</taxon>
        <taxon>Actinomycetes</taxon>
        <taxon>Mycobacteriales</taxon>
        <taxon>Mycobacteriaceae</taxon>
        <taxon>Mycolicibacterium</taxon>
    </lineage>
</organism>
<evidence type="ECO:0000259" key="3">
    <source>
        <dbReference type="Pfam" id="PF20990"/>
    </source>
</evidence>
<reference evidence="4 5" key="1">
    <citation type="journal article" date="2019" name="Emerg. Microbes Infect.">
        <title>Comprehensive subspecies identification of 175 nontuberculous mycobacteria species based on 7547 genomic profiles.</title>
        <authorList>
            <person name="Matsumoto Y."/>
            <person name="Kinjo T."/>
            <person name="Motooka D."/>
            <person name="Nabeya D."/>
            <person name="Jung N."/>
            <person name="Uechi K."/>
            <person name="Horii T."/>
            <person name="Iida T."/>
            <person name="Fujita J."/>
            <person name="Nakamura S."/>
        </authorList>
    </citation>
    <scope>NUCLEOTIDE SEQUENCE [LARGE SCALE GENOMIC DNA]</scope>
    <source>
        <strain evidence="4 5">JCM 17899</strain>
    </source>
</reference>
<evidence type="ECO:0000313" key="4">
    <source>
        <dbReference type="EMBL" id="BBY26919.1"/>
    </source>
</evidence>
<dbReference type="KEGG" id="msei:MSEDJ_10150"/>
<dbReference type="RefSeq" id="WP_163795880.1">
    <property type="nucleotide sequence ID" value="NZ_AP022588.1"/>
</dbReference>
<protein>
    <recommendedName>
        <fullName evidence="6">DUF2207 domain-containing protein</fullName>
    </recommendedName>
</protein>
<keyword evidence="5" id="KW-1185">Reference proteome</keyword>
<feature type="domain" description="DUF2207" evidence="2">
    <location>
        <begin position="44"/>
        <end position="238"/>
    </location>
</feature>
<dbReference type="InterPro" id="IPR048389">
    <property type="entry name" value="YciQ-like_C"/>
</dbReference>